<feature type="active site" description="Proton acceptor" evidence="6">
    <location>
        <position position="295"/>
    </location>
</feature>
<evidence type="ECO:0000256" key="6">
    <source>
        <dbReference type="PIRSR" id="PIRSR005096-1"/>
    </source>
</evidence>
<keyword evidence="4 5" id="KW-0119">Carbohydrate metabolism</keyword>
<dbReference type="EMBL" id="FOHO01000004">
    <property type="protein sequence ID" value="SET28562.1"/>
    <property type="molecule type" value="Genomic_DNA"/>
</dbReference>
<evidence type="ECO:0000256" key="2">
    <source>
        <dbReference type="ARBA" id="ARBA00006206"/>
    </source>
</evidence>
<dbReference type="InterPro" id="IPR014718">
    <property type="entry name" value="GH-type_carb-bd"/>
</dbReference>
<name>A0A1I0D8G3_9RHOB</name>
<reference evidence="9 10" key="1">
    <citation type="submission" date="2016-10" db="EMBL/GenBank/DDBJ databases">
        <authorList>
            <person name="de Groot N.N."/>
        </authorList>
    </citation>
    <scope>NUCLEOTIDE SEQUENCE [LARGE SCALE GENOMIC DNA]</scope>
    <source>
        <strain evidence="9 10">DSM 17862</strain>
    </source>
</reference>
<dbReference type="Proteomes" id="UP000199180">
    <property type="component" value="Unassembled WGS sequence"/>
</dbReference>
<feature type="binding site" evidence="8">
    <location>
        <begin position="174"/>
        <end position="176"/>
    </location>
    <ligand>
        <name>beta-D-galactose</name>
        <dbReference type="ChEBI" id="CHEBI:27667"/>
    </ligand>
</feature>
<dbReference type="RefSeq" id="WP_217645800.1">
    <property type="nucleotide sequence ID" value="NZ_FOHO01000004.1"/>
</dbReference>
<protein>
    <recommendedName>
        <fullName evidence="5">Aldose 1-epimerase</fullName>
        <ecNumber evidence="5">5.1.3.3</ecNumber>
    </recommendedName>
</protein>
<dbReference type="AlphaFoldDB" id="A0A1I0D8G3"/>
<proteinExistence type="inferred from homology"/>
<dbReference type="InterPro" id="IPR015443">
    <property type="entry name" value="Aldose_1-epimerase"/>
</dbReference>
<dbReference type="SUPFAM" id="SSF74650">
    <property type="entry name" value="Galactose mutarotase-like"/>
    <property type="match status" value="1"/>
</dbReference>
<dbReference type="Gene3D" id="2.70.98.10">
    <property type="match status" value="1"/>
</dbReference>
<dbReference type="GO" id="GO:0004034">
    <property type="term" value="F:aldose 1-epimerase activity"/>
    <property type="evidence" value="ECO:0007669"/>
    <property type="project" value="UniProtKB-EC"/>
</dbReference>
<dbReference type="GO" id="GO:0033499">
    <property type="term" value="P:galactose catabolic process via UDP-galactose, Leloir pathway"/>
    <property type="evidence" value="ECO:0007669"/>
    <property type="project" value="TreeGrafter"/>
</dbReference>
<evidence type="ECO:0000313" key="9">
    <source>
        <dbReference type="EMBL" id="SET28562.1"/>
    </source>
</evidence>
<organism evidence="9 10">
    <name type="scientific">Paracoccus homiensis</name>
    <dbReference type="NCBI Taxonomy" id="364199"/>
    <lineage>
        <taxon>Bacteria</taxon>
        <taxon>Pseudomonadati</taxon>
        <taxon>Pseudomonadota</taxon>
        <taxon>Alphaproteobacteria</taxon>
        <taxon>Rhodobacterales</taxon>
        <taxon>Paracoccaceae</taxon>
        <taxon>Paracoccus</taxon>
    </lineage>
</organism>
<evidence type="ECO:0000256" key="1">
    <source>
        <dbReference type="ARBA" id="ARBA00005028"/>
    </source>
</evidence>
<keyword evidence="3 5" id="KW-0413">Isomerase</keyword>
<dbReference type="EC" id="5.1.3.3" evidence="5"/>
<dbReference type="GO" id="GO:0030246">
    <property type="term" value="F:carbohydrate binding"/>
    <property type="evidence" value="ECO:0007669"/>
    <property type="project" value="InterPro"/>
</dbReference>
<dbReference type="PANTHER" id="PTHR10091:SF0">
    <property type="entry name" value="GALACTOSE MUTAROTASE"/>
    <property type="match status" value="1"/>
</dbReference>
<comment type="similarity">
    <text evidence="2 5">Belongs to the aldose epimerase family.</text>
</comment>
<sequence>MNDPQIEDAGTLPDGRQVQAVWLGAGRLRARVLTLGAIVQDLRMQGYDHPLVLGATDPTRYLTSHRYLGAIVGRFANRIANARFTINGQTHHTDPNFLGRHTLHGGDDGPDLMLWTPLDVSRHSLSLALDLPDGHMGFPGKLSITARISVLDKALQIDLSATSDAATPCSLTHHGYFDLDGRGDIRGHSLQIDADRMLPLDSDQIPTGQVSAVDGTDFDFRKARLLGDTRLDHNFCLSTAPRPLRLVATLEGQNGLRMQVQTTACGLQIYDGAHFQDLPGLDGRIYRAHAGLALETQHWPDAPNRPGFPDAILRPGQTYQEVTQYCFLD</sequence>
<dbReference type="InterPro" id="IPR008183">
    <property type="entry name" value="Aldose_1/G6P_1-epimerase"/>
</dbReference>
<keyword evidence="10" id="KW-1185">Reference proteome</keyword>
<comment type="pathway">
    <text evidence="1 5">Carbohydrate metabolism; hexose metabolism.</text>
</comment>
<gene>
    <name evidence="9" type="ORF">SAMN04489858_10446</name>
</gene>
<dbReference type="STRING" id="364199.SAMN04489858_10446"/>
<evidence type="ECO:0000256" key="5">
    <source>
        <dbReference type="PIRNR" id="PIRNR005096"/>
    </source>
</evidence>
<evidence type="ECO:0000256" key="3">
    <source>
        <dbReference type="ARBA" id="ARBA00023235"/>
    </source>
</evidence>
<dbReference type="GO" id="GO:0006006">
    <property type="term" value="P:glucose metabolic process"/>
    <property type="evidence" value="ECO:0007669"/>
    <property type="project" value="TreeGrafter"/>
</dbReference>
<dbReference type="Pfam" id="PF01263">
    <property type="entry name" value="Aldose_epim"/>
    <property type="match status" value="1"/>
</dbReference>
<comment type="catalytic activity">
    <reaction evidence="5">
        <text>alpha-D-glucose = beta-D-glucose</text>
        <dbReference type="Rhea" id="RHEA:10264"/>
        <dbReference type="ChEBI" id="CHEBI:15903"/>
        <dbReference type="ChEBI" id="CHEBI:17925"/>
        <dbReference type="EC" id="5.1.3.3"/>
    </reaction>
</comment>
<evidence type="ECO:0000256" key="8">
    <source>
        <dbReference type="PIRSR" id="PIRSR005096-3"/>
    </source>
</evidence>
<dbReference type="CDD" id="cd09019">
    <property type="entry name" value="galactose_mutarotase_like"/>
    <property type="match status" value="1"/>
</dbReference>
<accession>A0A1I0D8G3</accession>
<dbReference type="UniPathway" id="UPA00242"/>
<evidence type="ECO:0000256" key="4">
    <source>
        <dbReference type="ARBA" id="ARBA00023277"/>
    </source>
</evidence>
<dbReference type="InterPro" id="IPR011013">
    <property type="entry name" value="Gal_mutarotase_sf_dom"/>
</dbReference>
<evidence type="ECO:0000256" key="7">
    <source>
        <dbReference type="PIRSR" id="PIRSR005096-2"/>
    </source>
</evidence>
<evidence type="ECO:0000313" key="10">
    <source>
        <dbReference type="Proteomes" id="UP000199180"/>
    </source>
</evidence>
<dbReference type="InterPro" id="IPR047215">
    <property type="entry name" value="Galactose_mutarotase-like"/>
</dbReference>
<feature type="binding site" evidence="7">
    <location>
        <position position="232"/>
    </location>
    <ligand>
        <name>beta-D-galactose</name>
        <dbReference type="ChEBI" id="CHEBI:27667"/>
    </ligand>
</feature>
<feature type="binding site" evidence="8">
    <location>
        <begin position="77"/>
        <end position="78"/>
    </location>
    <ligand>
        <name>beta-D-galactose</name>
        <dbReference type="ChEBI" id="CHEBI:27667"/>
    </ligand>
</feature>
<dbReference type="PANTHER" id="PTHR10091">
    <property type="entry name" value="ALDOSE-1-EPIMERASE"/>
    <property type="match status" value="1"/>
</dbReference>
<dbReference type="PIRSF" id="PIRSF005096">
    <property type="entry name" value="GALM"/>
    <property type="match status" value="1"/>
</dbReference>
<feature type="active site" description="Proton donor" evidence="6">
    <location>
        <position position="174"/>
    </location>
</feature>